<dbReference type="RefSeq" id="WP_013906949.1">
    <property type="nucleotide sequence ID" value="NC_015681.1"/>
</dbReference>
<dbReference type="PANTHER" id="PTHR19211:SF14">
    <property type="entry name" value="ATP-BINDING CASSETTE SUB-FAMILY F MEMBER 1"/>
    <property type="match status" value="1"/>
</dbReference>
<dbReference type="SMART" id="SM00382">
    <property type="entry name" value="AAA"/>
    <property type="match status" value="1"/>
</dbReference>
<dbReference type="InParanoid" id="F8AE60"/>
<keyword evidence="3" id="KW-0547">Nucleotide-binding</keyword>
<name>F8AE60_THEID</name>
<dbReference type="PANTHER" id="PTHR19211">
    <property type="entry name" value="ATP-BINDING TRANSPORT PROTEIN-RELATED"/>
    <property type="match status" value="1"/>
</dbReference>
<dbReference type="InterPro" id="IPR003439">
    <property type="entry name" value="ABC_transporter-like_ATP-bd"/>
</dbReference>
<organism evidence="6 7">
    <name type="scientific">Thermodesulfatator indicus (strain DSM 15286 / JCM 11887 / CIR29812)</name>
    <dbReference type="NCBI Taxonomy" id="667014"/>
    <lineage>
        <taxon>Bacteria</taxon>
        <taxon>Pseudomonadati</taxon>
        <taxon>Thermodesulfobacteriota</taxon>
        <taxon>Thermodesulfobacteria</taxon>
        <taxon>Thermodesulfobacteriales</taxon>
        <taxon>Thermodesulfatatoraceae</taxon>
        <taxon>Thermodesulfatator</taxon>
    </lineage>
</organism>
<evidence type="ECO:0000256" key="2">
    <source>
        <dbReference type="ARBA" id="ARBA00022737"/>
    </source>
</evidence>
<reference evidence="7" key="1">
    <citation type="submission" date="2011-04" db="EMBL/GenBank/DDBJ databases">
        <title>The complete genome of Thermodesulfatator indicus DSM 15286.</title>
        <authorList>
            <person name="Lucas S."/>
            <person name="Copeland A."/>
            <person name="Lapidus A."/>
            <person name="Bruce D."/>
            <person name="Goodwin L."/>
            <person name="Pitluck S."/>
            <person name="Peters L."/>
            <person name="Kyrpides N."/>
            <person name="Mavromatis K."/>
            <person name="Pagani I."/>
            <person name="Ivanova N."/>
            <person name="Saunders L."/>
            <person name="Detter J.C."/>
            <person name="Tapia R."/>
            <person name="Han C."/>
            <person name="Land M."/>
            <person name="Hauser L."/>
            <person name="Markowitz V."/>
            <person name="Cheng J.-F."/>
            <person name="Hugenholtz P."/>
            <person name="Woyke T."/>
            <person name="Wu D."/>
            <person name="Spring S."/>
            <person name="Schroeder M."/>
            <person name="Brambilla E."/>
            <person name="Klenk H.-P."/>
            <person name="Eisen J.A."/>
        </authorList>
    </citation>
    <scope>NUCLEOTIDE SEQUENCE [LARGE SCALE GENOMIC DNA]</scope>
    <source>
        <strain evidence="7">DSM 15286 / JCM 11887 / CIR29812</strain>
    </source>
</reference>
<gene>
    <name evidence="6" type="ordered locus">Thein_0319</name>
</gene>
<reference evidence="6 7" key="2">
    <citation type="journal article" date="2012" name="Stand. Genomic Sci.">
        <title>Complete genome sequence of the thermophilic sulfate-reducing ocean bacterium Thermodesulfatator indicus type strain (CIR29812(T)).</title>
        <authorList>
            <person name="Anderson I."/>
            <person name="Saunders E."/>
            <person name="Lapidus A."/>
            <person name="Nolan M."/>
            <person name="Lucas S."/>
            <person name="Tice H."/>
            <person name="Del Rio T.G."/>
            <person name="Cheng J.F."/>
            <person name="Han C."/>
            <person name="Tapia R."/>
            <person name="Goodwin L.A."/>
            <person name="Pitluck S."/>
            <person name="Liolios K."/>
            <person name="Mavromatis K."/>
            <person name="Pagani I."/>
            <person name="Ivanova N."/>
            <person name="Mikhailova N."/>
            <person name="Pati A."/>
            <person name="Chen A."/>
            <person name="Palaniappan K."/>
            <person name="Land M."/>
            <person name="Hauser L."/>
            <person name="Jeffries C.D."/>
            <person name="Chang Y.J."/>
            <person name="Brambilla E.M."/>
            <person name="Rohde M."/>
            <person name="Spring S."/>
            <person name="Goker M."/>
            <person name="Detter J.C."/>
            <person name="Woyke T."/>
            <person name="Bristow J."/>
            <person name="Eisen J.A."/>
            <person name="Markowitz V."/>
            <person name="Hugenholtz P."/>
            <person name="Kyrpides N.C."/>
            <person name="Klenk H.P."/>
        </authorList>
    </citation>
    <scope>NUCLEOTIDE SEQUENCE [LARGE SCALE GENOMIC DNA]</scope>
    <source>
        <strain evidence="7">DSM 15286 / JCM 11887 / CIR29812</strain>
    </source>
</reference>
<evidence type="ECO:0000259" key="5">
    <source>
        <dbReference type="PROSITE" id="PS50893"/>
    </source>
</evidence>
<keyword evidence="1" id="KW-0813">Transport</keyword>
<sequence>MLAPIFEIKNLFHTYGPKPAIKIDHLLVEKAEIIALVGPNGAGKSTLLKLLGLIERPTSGEILFKGKPVSPFSQAAKNITLLPQQPFLLKRRVFENVIYGLKIRKIKNKNLLRQKFHQALELVGLPPEEFAKRPWYALSGGETQRVALACRLALEPEVLLLDEPTASVDIHSALLIKEAILNAYHLWNTTIIIASHDQAWLDEVPHKTWHIFKGHVFTKEINFLWGPWEMANGKLIKKFKNGQKLMFNAPRENIDKPVAIIESSKIKVLPQKDKKSLKMTIKQINKEINCKDLKITASLEDISLNFKINENLLKKYNFWPGEPIYVDLPDQVTWL</sequence>
<dbReference type="InterPro" id="IPR050611">
    <property type="entry name" value="ABCF"/>
</dbReference>
<dbReference type="HOGENOM" id="CLU_000604_1_1_0"/>
<keyword evidence="4" id="KW-0067">ATP-binding</keyword>
<dbReference type="CDD" id="cd03225">
    <property type="entry name" value="ABC_cobalt_CbiO_domain1"/>
    <property type="match status" value="1"/>
</dbReference>
<feature type="domain" description="ABC transporter" evidence="5">
    <location>
        <begin position="6"/>
        <end position="238"/>
    </location>
</feature>
<dbReference type="KEGG" id="tid:Thein_0319"/>
<dbReference type="InterPro" id="IPR027417">
    <property type="entry name" value="P-loop_NTPase"/>
</dbReference>
<evidence type="ECO:0000313" key="7">
    <source>
        <dbReference type="Proteomes" id="UP000006793"/>
    </source>
</evidence>
<dbReference type="InterPro" id="IPR003593">
    <property type="entry name" value="AAA+_ATPase"/>
</dbReference>
<evidence type="ECO:0000313" key="6">
    <source>
        <dbReference type="EMBL" id="AEH44203.1"/>
    </source>
</evidence>
<dbReference type="GO" id="GO:0016020">
    <property type="term" value="C:membrane"/>
    <property type="evidence" value="ECO:0007669"/>
    <property type="project" value="InterPro"/>
</dbReference>
<dbReference type="GO" id="GO:0055085">
    <property type="term" value="P:transmembrane transport"/>
    <property type="evidence" value="ECO:0007669"/>
    <property type="project" value="InterPro"/>
</dbReference>
<dbReference type="Gene3D" id="3.40.50.300">
    <property type="entry name" value="P-loop containing nucleotide triphosphate hydrolases"/>
    <property type="match status" value="1"/>
</dbReference>
<dbReference type="GO" id="GO:0005524">
    <property type="term" value="F:ATP binding"/>
    <property type="evidence" value="ECO:0007669"/>
    <property type="project" value="UniProtKB-KW"/>
</dbReference>
<keyword evidence="2" id="KW-0677">Repeat</keyword>
<dbReference type="EMBL" id="CP002683">
    <property type="protein sequence ID" value="AEH44203.1"/>
    <property type="molecule type" value="Genomic_DNA"/>
</dbReference>
<dbReference type="OrthoDB" id="9809450at2"/>
<dbReference type="STRING" id="667014.Thein_0319"/>
<dbReference type="InterPro" id="IPR015856">
    <property type="entry name" value="ABC_transpr_CbiO/EcfA_su"/>
</dbReference>
<dbReference type="GO" id="GO:0016887">
    <property type="term" value="F:ATP hydrolysis activity"/>
    <property type="evidence" value="ECO:0007669"/>
    <property type="project" value="InterPro"/>
</dbReference>
<dbReference type="PROSITE" id="PS50893">
    <property type="entry name" value="ABC_TRANSPORTER_2"/>
    <property type="match status" value="1"/>
</dbReference>
<dbReference type="Proteomes" id="UP000006793">
    <property type="component" value="Chromosome"/>
</dbReference>
<protein>
    <submittedName>
        <fullName evidence="6">ABC transporter related protein</fullName>
    </submittedName>
</protein>
<evidence type="ECO:0000256" key="3">
    <source>
        <dbReference type="ARBA" id="ARBA00022741"/>
    </source>
</evidence>
<keyword evidence="7" id="KW-1185">Reference proteome</keyword>
<accession>F8AE60</accession>
<dbReference type="Pfam" id="PF00005">
    <property type="entry name" value="ABC_tran"/>
    <property type="match status" value="1"/>
</dbReference>
<evidence type="ECO:0000256" key="4">
    <source>
        <dbReference type="ARBA" id="ARBA00022840"/>
    </source>
</evidence>
<dbReference type="AlphaFoldDB" id="F8AE60"/>
<evidence type="ECO:0000256" key="1">
    <source>
        <dbReference type="ARBA" id="ARBA00022448"/>
    </source>
</evidence>
<dbReference type="eggNOG" id="COG3839">
    <property type="taxonomic scope" value="Bacteria"/>
</dbReference>
<proteinExistence type="predicted"/>
<dbReference type="PaxDb" id="667014-Thein_0319"/>
<dbReference type="SUPFAM" id="SSF52540">
    <property type="entry name" value="P-loop containing nucleoside triphosphate hydrolases"/>
    <property type="match status" value="1"/>
</dbReference>